<dbReference type="EMBL" id="CP029159">
    <property type="protein sequence ID" value="QKM67992.1"/>
    <property type="molecule type" value="Genomic_DNA"/>
</dbReference>
<sequence length="70" mass="7081">MSTTPDLSHAIWHKSSYSGNGGATCVEWAPAFAPSGSVPVRDSKNPGGPTLIVSTAAWSGLVALARGADL</sequence>
<keyword evidence="2" id="KW-1185">Reference proteome</keyword>
<proteinExistence type="predicted"/>
<dbReference type="RefSeq" id="WP_006347202.1">
    <property type="nucleotide sequence ID" value="NZ_CP029159.1"/>
</dbReference>
<evidence type="ECO:0000313" key="1">
    <source>
        <dbReference type="EMBL" id="QKM67992.1"/>
    </source>
</evidence>
<evidence type="ECO:0000313" key="2">
    <source>
        <dbReference type="Proteomes" id="UP000005940"/>
    </source>
</evidence>
<dbReference type="Proteomes" id="UP000005940">
    <property type="component" value="Chromosome"/>
</dbReference>
<organism evidence="1 2">
    <name type="scientific">Streptomyces tsukubensis (strain DSM 42081 / NBRC 108919 / NRRL 18488 / 9993)</name>
    <dbReference type="NCBI Taxonomy" id="1114943"/>
    <lineage>
        <taxon>Bacteria</taxon>
        <taxon>Bacillati</taxon>
        <taxon>Actinomycetota</taxon>
        <taxon>Actinomycetes</taxon>
        <taxon>Kitasatosporales</taxon>
        <taxon>Streptomycetaceae</taxon>
        <taxon>Streptomyces</taxon>
    </lineage>
</organism>
<gene>
    <name evidence="1" type="ORF">STSU_013245</name>
</gene>
<reference evidence="1 2" key="1">
    <citation type="journal article" date="2012" name="J. Bacteriol.">
        <title>Draft genome of Streptomyces tsukubaensis NRRL 18488, the producer of the clinically important immunosuppressant tacrolimus (FK506).</title>
        <authorList>
            <person name="Barreiro C."/>
            <person name="Prieto C."/>
            <person name="Sola-Landa A."/>
            <person name="Solera E."/>
            <person name="Martinez-Castro M."/>
            <person name="Perez-Redondo R."/>
            <person name="Garcia-Estrada C."/>
            <person name="Aparicio J.F."/>
            <person name="Fernandez-Martinez L.T."/>
            <person name="Santos-Aberturas J."/>
            <person name="Salehi-Najafabadi Z."/>
            <person name="Rodriguez-Garcia A."/>
            <person name="Tauch A."/>
            <person name="Martin J.F."/>
        </authorList>
    </citation>
    <scope>NUCLEOTIDE SEQUENCE [LARGE SCALE GENOMIC DNA]</scope>
    <source>
        <strain evidence="2">DSM 42081 / NBRC 108919 / NRRL 18488 / 9993</strain>
    </source>
</reference>
<dbReference type="InterPro" id="IPR007278">
    <property type="entry name" value="DUF397"/>
</dbReference>
<dbReference type="AlphaFoldDB" id="I2N4G3"/>
<protein>
    <submittedName>
        <fullName evidence="1">DUF397 domain-containing protein</fullName>
    </submittedName>
</protein>
<accession>I2N4G3</accession>
<name>I2N4G3_STRT9</name>
<dbReference type="Pfam" id="PF04149">
    <property type="entry name" value="DUF397"/>
    <property type="match status" value="1"/>
</dbReference>